<sequence>MTAVSKAMVSMRMVVCRCHVHHLRTSCSFNPAAAGGNIIETGADFYRLATTCARAEQQVAAG</sequence>
<organism evidence="1 2">
    <name type="scientific">Streptomyces paludis</name>
    <dbReference type="NCBI Taxonomy" id="2282738"/>
    <lineage>
        <taxon>Bacteria</taxon>
        <taxon>Bacillati</taxon>
        <taxon>Actinomycetota</taxon>
        <taxon>Actinomycetes</taxon>
        <taxon>Kitasatosporales</taxon>
        <taxon>Streptomycetaceae</taxon>
        <taxon>Streptomyces</taxon>
    </lineage>
</organism>
<keyword evidence="2" id="KW-1185">Reference proteome</keyword>
<accession>A0A345HQS8</accession>
<protein>
    <submittedName>
        <fullName evidence="1">Uncharacterized protein</fullName>
    </submittedName>
</protein>
<dbReference type="Proteomes" id="UP000253868">
    <property type="component" value="Chromosome"/>
</dbReference>
<dbReference type="AlphaFoldDB" id="A0A345HQS8"/>
<dbReference type="EMBL" id="CP031194">
    <property type="protein sequence ID" value="AXG79052.1"/>
    <property type="molecule type" value="Genomic_DNA"/>
</dbReference>
<gene>
    <name evidence="1" type="ORF">DVK44_16660</name>
</gene>
<evidence type="ECO:0000313" key="1">
    <source>
        <dbReference type="EMBL" id="AXG79052.1"/>
    </source>
</evidence>
<proteinExistence type="predicted"/>
<dbReference type="KEGG" id="spad:DVK44_16660"/>
<evidence type="ECO:0000313" key="2">
    <source>
        <dbReference type="Proteomes" id="UP000253868"/>
    </source>
</evidence>
<reference evidence="2" key="1">
    <citation type="submission" date="2018-07" db="EMBL/GenBank/DDBJ databases">
        <authorList>
            <person name="Zhao J."/>
        </authorList>
    </citation>
    <scope>NUCLEOTIDE SEQUENCE [LARGE SCALE GENOMIC DNA]</scope>
    <source>
        <strain evidence="2">GSSD-12</strain>
    </source>
</reference>
<name>A0A345HQS8_9ACTN</name>